<organism evidence="4 5">
    <name type="scientific">Echinicola vietnamensis (strain DSM 17526 / LMG 23754 / KMM 6221)</name>
    <dbReference type="NCBI Taxonomy" id="926556"/>
    <lineage>
        <taxon>Bacteria</taxon>
        <taxon>Pseudomonadati</taxon>
        <taxon>Bacteroidota</taxon>
        <taxon>Cytophagia</taxon>
        <taxon>Cytophagales</taxon>
        <taxon>Cyclobacteriaceae</taxon>
        <taxon>Echinicola</taxon>
    </lineage>
</organism>
<dbReference type="KEGG" id="evi:Echvi_3877"/>
<dbReference type="Gene3D" id="2.40.50.140">
    <property type="entry name" value="Nucleic acid-binding proteins"/>
    <property type="match status" value="1"/>
</dbReference>
<proteinExistence type="inferred from homology"/>
<dbReference type="Proteomes" id="UP000010796">
    <property type="component" value="Chromosome"/>
</dbReference>
<dbReference type="HAMAP" id="MF_00984">
    <property type="entry name" value="SSB"/>
    <property type="match status" value="1"/>
</dbReference>
<dbReference type="STRING" id="926556.Echvi_3877"/>
<dbReference type="EMBL" id="CP003346">
    <property type="protein sequence ID" value="AGA80089.1"/>
    <property type="molecule type" value="Genomic_DNA"/>
</dbReference>
<comment type="caution">
    <text evidence="2">Lacks conserved residue(s) required for the propagation of feature annotation.</text>
</comment>
<dbReference type="PANTHER" id="PTHR10302">
    <property type="entry name" value="SINGLE-STRANDED DNA-BINDING PROTEIN"/>
    <property type="match status" value="1"/>
</dbReference>
<dbReference type="GO" id="GO:0006260">
    <property type="term" value="P:DNA replication"/>
    <property type="evidence" value="ECO:0007669"/>
    <property type="project" value="InterPro"/>
</dbReference>
<dbReference type="InterPro" id="IPR011344">
    <property type="entry name" value="ssDNA-bd"/>
</dbReference>
<accession>L0G1L9</accession>
<name>L0G1L9_ECHVK</name>
<sequence length="160" mass="18351">MHPFTNDYKRQQTDINRLITHVSPTFDLHEHINYLSVFHQNQKVMNTLRNKVQLIGRLGAKADYKVLDNGNALARISLATNEVYKNAKGERIEDTTWHQVVAWGKLAEIIHKYTDKGTEIAIEGKLINRSYNDAQGEKKYVTEVQAKDVVLLGEKNMSTK</sequence>
<evidence type="ECO:0000256" key="1">
    <source>
        <dbReference type="ARBA" id="ARBA00023125"/>
    </source>
</evidence>
<evidence type="ECO:0000313" key="5">
    <source>
        <dbReference type="Proteomes" id="UP000010796"/>
    </source>
</evidence>
<dbReference type="PANTHER" id="PTHR10302:SF27">
    <property type="entry name" value="SINGLE-STRANDED DNA-BINDING PROTEIN"/>
    <property type="match status" value="1"/>
</dbReference>
<dbReference type="InterPro" id="IPR000424">
    <property type="entry name" value="Primosome_PriB/ssb"/>
</dbReference>
<dbReference type="HOGENOM" id="CLU_078758_2_3_10"/>
<protein>
    <recommendedName>
        <fullName evidence="2 3">Single-stranded DNA-binding protein</fullName>
        <shortName evidence="2">SSB</shortName>
    </recommendedName>
</protein>
<evidence type="ECO:0000256" key="3">
    <source>
        <dbReference type="RuleBase" id="RU000524"/>
    </source>
</evidence>
<dbReference type="SUPFAM" id="SSF50249">
    <property type="entry name" value="Nucleic acid-binding proteins"/>
    <property type="match status" value="1"/>
</dbReference>
<dbReference type="Pfam" id="PF00436">
    <property type="entry name" value="SSB"/>
    <property type="match status" value="1"/>
</dbReference>
<comment type="subunit">
    <text evidence="2">Homotetramer.</text>
</comment>
<gene>
    <name evidence="4" type="ordered locus">Echvi_3877</name>
</gene>
<dbReference type="PATRIC" id="fig|926556.3.peg.4080"/>
<evidence type="ECO:0000313" key="4">
    <source>
        <dbReference type="EMBL" id="AGA80089.1"/>
    </source>
</evidence>
<dbReference type="eggNOG" id="COG0629">
    <property type="taxonomic scope" value="Bacteria"/>
</dbReference>
<dbReference type="NCBIfam" id="TIGR00621">
    <property type="entry name" value="ssb"/>
    <property type="match status" value="1"/>
</dbReference>
<reference evidence="5" key="1">
    <citation type="submission" date="2012-02" db="EMBL/GenBank/DDBJ databases">
        <title>The complete genome of Echinicola vietnamensis DSM 17526.</title>
        <authorList>
            <person name="Lucas S."/>
            <person name="Copeland A."/>
            <person name="Lapidus A."/>
            <person name="Glavina del Rio T."/>
            <person name="Dalin E."/>
            <person name="Tice H."/>
            <person name="Bruce D."/>
            <person name="Goodwin L."/>
            <person name="Pitluck S."/>
            <person name="Peters L."/>
            <person name="Ovchinnikova G."/>
            <person name="Teshima H."/>
            <person name="Kyrpides N."/>
            <person name="Mavromatis K."/>
            <person name="Ivanova N."/>
            <person name="Brettin T."/>
            <person name="Detter J.C."/>
            <person name="Han C."/>
            <person name="Larimer F."/>
            <person name="Land M."/>
            <person name="Hauser L."/>
            <person name="Markowitz V."/>
            <person name="Cheng J.-F."/>
            <person name="Hugenholtz P."/>
            <person name="Woyke T."/>
            <person name="Wu D."/>
            <person name="Brambilla E."/>
            <person name="Klenk H.-P."/>
            <person name="Eisen J.A."/>
        </authorList>
    </citation>
    <scope>NUCLEOTIDE SEQUENCE [LARGE SCALE GENOMIC DNA]</scope>
    <source>
        <strain evidence="5">DSM 17526 / LMG 23754 / KMM 6221</strain>
    </source>
</reference>
<keyword evidence="5" id="KW-1185">Reference proteome</keyword>
<dbReference type="AlphaFoldDB" id="L0G1L9"/>
<dbReference type="PROSITE" id="PS50935">
    <property type="entry name" value="SSB"/>
    <property type="match status" value="1"/>
</dbReference>
<evidence type="ECO:0000256" key="2">
    <source>
        <dbReference type="HAMAP-Rule" id="MF_00984"/>
    </source>
</evidence>
<dbReference type="GO" id="GO:0003697">
    <property type="term" value="F:single-stranded DNA binding"/>
    <property type="evidence" value="ECO:0007669"/>
    <property type="project" value="UniProtKB-UniRule"/>
</dbReference>
<keyword evidence="1 2" id="KW-0238">DNA-binding</keyword>
<dbReference type="InterPro" id="IPR012340">
    <property type="entry name" value="NA-bd_OB-fold"/>
</dbReference>
<dbReference type="CDD" id="cd04496">
    <property type="entry name" value="SSB_OBF"/>
    <property type="match status" value="1"/>
</dbReference>
<dbReference type="GO" id="GO:0009295">
    <property type="term" value="C:nucleoid"/>
    <property type="evidence" value="ECO:0007669"/>
    <property type="project" value="TreeGrafter"/>
</dbReference>